<dbReference type="RefSeq" id="WP_322443163.1">
    <property type="nucleotide sequence ID" value="NZ_JAXOTQ010000049.1"/>
</dbReference>
<dbReference type="EMBL" id="JAXOTQ010000049">
    <property type="protein sequence ID" value="MDZ5493585.1"/>
    <property type="molecule type" value="Genomic_DNA"/>
</dbReference>
<dbReference type="Gene3D" id="1.25.40.10">
    <property type="entry name" value="Tetratricopeptide repeat domain"/>
    <property type="match status" value="3"/>
</dbReference>
<dbReference type="InterPro" id="IPR044578">
    <property type="entry name" value="BIR6-like"/>
</dbReference>
<evidence type="ECO:0008006" key="3">
    <source>
        <dbReference type="Google" id="ProtNLM"/>
    </source>
</evidence>
<gene>
    <name evidence="1" type="ORF">U2F25_29655</name>
</gene>
<name>A0ABU5JLS7_9ACTN</name>
<dbReference type="Pfam" id="PF07721">
    <property type="entry name" value="TPR_4"/>
    <property type="match status" value="2"/>
</dbReference>
<organism evidence="1 2">
    <name type="scientific">Micromonospora sicca</name>
    <dbReference type="NCBI Taxonomy" id="2202420"/>
    <lineage>
        <taxon>Bacteria</taxon>
        <taxon>Bacillati</taxon>
        <taxon>Actinomycetota</taxon>
        <taxon>Actinomycetes</taxon>
        <taxon>Micromonosporales</taxon>
        <taxon>Micromonosporaceae</taxon>
        <taxon>Micromonospora</taxon>
    </lineage>
</organism>
<reference evidence="1 2" key="1">
    <citation type="submission" date="2023-12" db="EMBL/GenBank/DDBJ databases">
        <title>Micromonospora sp. nov., isolated from Atacama Desert.</title>
        <authorList>
            <person name="Carro L."/>
            <person name="Golinska P."/>
            <person name="Klenk H.-P."/>
            <person name="Goodfellow M."/>
        </authorList>
    </citation>
    <scope>NUCLEOTIDE SEQUENCE [LARGE SCALE GENOMIC DNA]</scope>
    <source>
        <strain evidence="1 2">4G53</strain>
    </source>
</reference>
<evidence type="ECO:0000313" key="1">
    <source>
        <dbReference type="EMBL" id="MDZ5493585.1"/>
    </source>
</evidence>
<protein>
    <recommendedName>
        <fullName evidence="3">Tetratricopeptide repeat protein</fullName>
    </recommendedName>
</protein>
<dbReference type="InterPro" id="IPR011990">
    <property type="entry name" value="TPR-like_helical_dom_sf"/>
</dbReference>
<dbReference type="InterPro" id="IPR011717">
    <property type="entry name" value="TPR-4"/>
</dbReference>
<proteinExistence type="predicted"/>
<keyword evidence="2" id="KW-1185">Reference proteome</keyword>
<comment type="caution">
    <text evidence="1">The sequence shown here is derived from an EMBL/GenBank/DDBJ whole genome shotgun (WGS) entry which is preliminary data.</text>
</comment>
<dbReference type="SUPFAM" id="SSF81901">
    <property type="entry name" value="HCP-like"/>
    <property type="match status" value="2"/>
</dbReference>
<dbReference type="PANTHER" id="PTHR47003">
    <property type="entry name" value="OS01G0970900 PROTEIN"/>
    <property type="match status" value="1"/>
</dbReference>
<accession>A0ABU5JLS7</accession>
<sequence length="1045" mass="113341">MSAGSAGDDPDAVHTLSELATAFDRLRGSRSYDDLDRAVRPPRLARSTLSNMLNGKSVPTEDTVVLFLTACGLDEIAQKPWLAARERVSTAHLRRPAGAVRVREARPRLLGVHASIQVDAAATDLPVYVPRDVDADLRTAISAAQQGGFVLLVGDSSVGKTRSLFEAVKAELPEWWLVQPGDAAAVAEFAGDPAPRTVVWLDELQRYLDATPSLPAKTVRSLIDARTTVVATVWKHEYTTRTAPRVPDQPDPYASDRELLRLAHVIDVPDEFSQAERDRAVTLAADRRIRVALDTPDAGFTQVLAAGPELVRRWENASDPYGKAIITAAVDARRVGATAPPTRDLLADAAPGYLTDRQQATAPADWLDQALEYATTPLHGAASALDPVPAGMGRIAGYTVADYLYQHALRRRRTTPVPDATWQAIIDHHHPDDTRRLADSADRRMHFASAVVLYRQAVNAGDRDAAHRLVELLADQGQIDEAVTMLRVGAADGDGDGDGTRWLISLLAGQQTDQRRIDELRARADAGNGYAAIRLVDLLTHGGLMDEGRIDELRARAAAGNGYAAGHLAGLLARQGRIDELRTRAAAGDRYAAHWLACLLPDQGRVDEAVNVLRAQADTGDGDASRRLVELLVDQGRLDELRTRADAGDRDAVVPLVELLVDQGQIDEAVAVLRARADAGDRNAARRLAGMLEDQGQIDEAVTVLRARVDAGDRNAAHWLAGLLANHGRLEEAVAVLRPWADAGDWYFVERLAGVLADQGQIDEAVTMLCTRADAGDWYVARRLVELLADYGRVDEAVAVLHARADAGDWYAVERLAGLLADHGWVEEAVAVLRAQAHARDGYAVERLAGVLADYGRVDEAVTMLRARADAGSRSAVSHLADLLANHGRVEDAVAVLRPWADAGDWYAVERLAELLANHGRVEDAVAVLRPWADAGDWYAVEWLVQLLADYGRVDEAVTMLRARADAGDGYAGERLVELLADYGRVDEAVTMRRAWADPGDGYAGERLVWLLSDTGRVEELEAEVHAGTPGAAKHLQRIRLNAQK</sequence>
<dbReference type="Proteomes" id="UP001290101">
    <property type="component" value="Unassembled WGS sequence"/>
</dbReference>
<evidence type="ECO:0000313" key="2">
    <source>
        <dbReference type="Proteomes" id="UP001290101"/>
    </source>
</evidence>